<dbReference type="InterPro" id="IPR003660">
    <property type="entry name" value="HAMP_dom"/>
</dbReference>
<keyword evidence="6" id="KW-0547">Nucleotide-binding</keyword>
<dbReference type="GO" id="GO:0005886">
    <property type="term" value="C:plasma membrane"/>
    <property type="evidence" value="ECO:0007669"/>
    <property type="project" value="UniProtKB-SubCell"/>
</dbReference>
<dbReference type="Gene3D" id="3.30.565.10">
    <property type="entry name" value="Histidine kinase-like ATPase, C-terminal domain"/>
    <property type="match status" value="1"/>
</dbReference>
<dbReference type="SUPFAM" id="SSF158472">
    <property type="entry name" value="HAMP domain-like"/>
    <property type="match status" value="1"/>
</dbReference>
<dbReference type="Pfam" id="PF02743">
    <property type="entry name" value="dCache_1"/>
    <property type="match status" value="1"/>
</dbReference>
<dbReference type="InterPro" id="IPR050640">
    <property type="entry name" value="Bact_2-comp_sensor_kinase"/>
</dbReference>
<feature type="transmembrane region" description="Helical" evidence="12">
    <location>
        <begin position="337"/>
        <end position="356"/>
    </location>
</feature>
<protein>
    <submittedName>
        <fullName evidence="14">Two-component system, sensor histidine kinase YesM</fullName>
    </submittedName>
</protein>
<dbReference type="GO" id="GO:0005524">
    <property type="term" value="F:ATP binding"/>
    <property type="evidence" value="ECO:0007669"/>
    <property type="project" value="UniProtKB-KW"/>
</dbReference>
<dbReference type="AlphaFoldDB" id="A0A1G5ITA6"/>
<keyword evidence="3" id="KW-0597">Phosphoprotein</keyword>
<dbReference type="InterPro" id="IPR003594">
    <property type="entry name" value="HATPase_dom"/>
</dbReference>
<sequence length="617" mass="72029">MNTDIFQKENNHPVLKKLSSINNYLPNLRFRTKLLVSYIIIIAIPLGIMWYKNYSISMEVSTNLARQNIYEIVKQSNEIIDAQLSKIEENSLMMISEEAIFNIFNEIDPRDRYNLIESDKKIITYINKYLLEGKNNYSTSVVTSFYLFGNNTIHIPYEKFLDTEIYERAVQSNGALRWIPTYDYVKMYDLNYYSQVKLDYKYLFSAVRLLNFSHLKGGQMKSLDKSVERPVLIVNFKEDIFREVFENSLTINGSYYFIMDQDGNIISHSDEKLVGEKEKPIWMEELLVKGSGSDFVNINDKRMIVCYDTSKVTNWIAAVVISPEALMTYYVPAMKSYTINLAMMLLIASVLFAYLISWSITKPLNKLFEAIKKTGEGDFDTKIQIKSGREFGALISRFNNMNDKIKLLIEENYKAKIRQKETEIMALNIQMNPHFLYNTLNIINWRAIENKQSEISNMIISLSSMLQYTSQNQSEMEKFIDDFQWLKNYLFIMNYRFEGKFIVDYNMEPEIFKYNVPKLFLQPFVENAIIHGFQNIKSGGIIKISGWISDDKRYFVVEDNGIGMSIEEINTAVRRDTNKIGINNTNRRIKLIYGDLYGIEIESQPLKGTKIKVVLPK</sequence>
<feature type="transmembrane region" description="Helical" evidence="12">
    <location>
        <begin position="34"/>
        <end position="51"/>
    </location>
</feature>
<dbReference type="GO" id="GO:0000155">
    <property type="term" value="F:phosphorelay sensor kinase activity"/>
    <property type="evidence" value="ECO:0007669"/>
    <property type="project" value="InterPro"/>
</dbReference>
<evidence type="ECO:0000256" key="6">
    <source>
        <dbReference type="ARBA" id="ARBA00022741"/>
    </source>
</evidence>
<name>A0A1G5ITA6_9FIRM</name>
<dbReference type="EMBL" id="FMUS01000016">
    <property type="protein sequence ID" value="SCY79286.1"/>
    <property type="molecule type" value="Genomic_DNA"/>
</dbReference>
<evidence type="ECO:0000313" key="15">
    <source>
        <dbReference type="Proteomes" id="UP000198636"/>
    </source>
</evidence>
<evidence type="ECO:0000256" key="12">
    <source>
        <dbReference type="SAM" id="Phobius"/>
    </source>
</evidence>
<reference evidence="14 15" key="1">
    <citation type="submission" date="2016-10" db="EMBL/GenBank/DDBJ databases">
        <authorList>
            <person name="de Groot N.N."/>
        </authorList>
    </citation>
    <scope>NUCLEOTIDE SEQUENCE [LARGE SCALE GENOMIC DNA]</scope>
    <source>
        <strain evidence="14 15">DSM 18978</strain>
    </source>
</reference>
<dbReference type="RefSeq" id="WP_091543907.1">
    <property type="nucleotide sequence ID" value="NZ_FMUS01000016.1"/>
</dbReference>
<evidence type="ECO:0000256" key="11">
    <source>
        <dbReference type="ARBA" id="ARBA00023136"/>
    </source>
</evidence>
<dbReference type="SUPFAM" id="SSF55874">
    <property type="entry name" value="ATPase domain of HSP90 chaperone/DNA topoisomerase II/histidine kinase"/>
    <property type="match status" value="1"/>
</dbReference>
<dbReference type="PROSITE" id="PS50885">
    <property type="entry name" value="HAMP"/>
    <property type="match status" value="1"/>
</dbReference>
<dbReference type="InterPro" id="IPR036890">
    <property type="entry name" value="HATPase_C_sf"/>
</dbReference>
<evidence type="ECO:0000313" key="14">
    <source>
        <dbReference type="EMBL" id="SCY79286.1"/>
    </source>
</evidence>
<keyword evidence="4" id="KW-0808">Transferase</keyword>
<organism evidence="14 15">
    <name type="scientific">Alkaliphilus peptidifermentans DSM 18978</name>
    <dbReference type="NCBI Taxonomy" id="1120976"/>
    <lineage>
        <taxon>Bacteria</taxon>
        <taxon>Bacillati</taxon>
        <taxon>Bacillota</taxon>
        <taxon>Clostridia</taxon>
        <taxon>Peptostreptococcales</taxon>
        <taxon>Natronincolaceae</taxon>
        <taxon>Alkaliphilus</taxon>
    </lineage>
</organism>
<keyword evidence="11 12" id="KW-0472">Membrane</keyword>
<dbReference type="Pfam" id="PF02518">
    <property type="entry name" value="HATPase_c"/>
    <property type="match status" value="1"/>
</dbReference>
<dbReference type="InterPro" id="IPR033479">
    <property type="entry name" value="dCache_1"/>
</dbReference>
<keyword evidence="9 12" id="KW-1133">Transmembrane helix</keyword>
<dbReference type="Gene3D" id="6.10.340.10">
    <property type="match status" value="1"/>
</dbReference>
<dbReference type="PANTHER" id="PTHR34220">
    <property type="entry name" value="SENSOR HISTIDINE KINASE YPDA"/>
    <property type="match status" value="1"/>
</dbReference>
<dbReference type="PANTHER" id="PTHR34220:SF11">
    <property type="entry name" value="SENSOR PROTEIN KINASE HPTS"/>
    <property type="match status" value="1"/>
</dbReference>
<dbReference type="STRING" id="1120976.SAMN03080606_02508"/>
<dbReference type="InterPro" id="IPR010559">
    <property type="entry name" value="Sig_transdc_His_kin_internal"/>
</dbReference>
<keyword evidence="8" id="KW-0067">ATP-binding</keyword>
<comment type="subcellular location">
    <subcellularLocation>
        <location evidence="1">Cell membrane</location>
        <topology evidence="1">Multi-pass membrane protein</topology>
    </subcellularLocation>
</comment>
<accession>A0A1G5ITA6</accession>
<dbReference type="OrthoDB" id="9809348at2"/>
<dbReference type="Proteomes" id="UP000198636">
    <property type="component" value="Unassembled WGS sequence"/>
</dbReference>
<evidence type="ECO:0000256" key="8">
    <source>
        <dbReference type="ARBA" id="ARBA00022840"/>
    </source>
</evidence>
<keyword evidence="7 14" id="KW-0418">Kinase</keyword>
<dbReference type="Gene3D" id="3.30.450.20">
    <property type="entry name" value="PAS domain"/>
    <property type="match status" value="1"/>
</dbReference>
<proteinExistence type="predicted"/>
<evidence type="ECO:0000256" key="4">
    <source>
        <dbReference type="ARBA" id="ARBA00022679"/>
    </source>
</evidence>
<evidence type="ECO:0000256" key="1">
    <source>
        <dbReference type="ARBA" id="ARBA00004651"/>
    </source>
</evidence>
<evidence type="ECO:0000256" key="3">
    <source>
        <dbReference type="ARBA" id="ARBA00022553"/>
    </source>
</evidence>
<evidence type="ECO:0000256" key="9">
    <source>
        <dbReference type="ARBA" id="ARBA00022989"/>
    </source>
</evidence>
<keyword evidence="10" id="KW-0902">Two-component regulatory system</keyword>
<keyword evidence="5 12" id="KW-0812">Transmembrane</keyword>
<dbReference type="CDD" id="cd06225">
    <property type="entry name" value="HAMP"/>
    <property type="match status" value="1"/>
</dbReference>
<dbReference type="Pfam" id="PF06580">
    <property type="entry name" value="His_kinase"/>
    <property type="match status" value="1"/>
</dbReference>
<keyword evidence="2" id="KW-1003">Cell membrane</keyword>
<gene>
    <name evidence="14" type="ORF">SAMN03080606_02508</name>
</gene>
<dbReference type="Pfam" id="PF00672">
    <property type="entry name" value="HAMP"/>
    <property type="match status" value="1"/>
</dbReference>
<keyword evidence="15" id="KW-1185">Reference proteome</keyword>
<evidence type="ECO:0000256" key="2">
    <source>
        <dbReference type="ARBA" id="ARBA00022475"/>
    </source>
</evidence>
<evidence type="ECO:0000259" key="13">
    <source>
        <dbReference type="PROSITE" id="PS50885"/>
    </source>
</evidence>
<dbReference type="CDD" id="cd12912">
    <property type="entry name" value="PDC2_MCP_like"/>
    <property type="match status" value="1"/>
</dbReference>
<feature type="domain" description="HAMP" evidence="13">
    <location>
        <begin position="358"/>
        <end position="410"/>
    </location>
</feature>
<evidence type="ECO:0000256" key="7">
    <source>
        <dbReference type="ARBA" id="ARBA00022777"/>
    </source>
</evidence>
<evidence type="ECO:0000256" key="10">
    <source>
        <dbReference type="ARBA" id="ARBA00023012"/>
    </source>
</evidence>
<dbReference type="SMART" id="SM00304">
    <property type="entry name" value="HAMP"/>
    <property type="match status" value="1"/>
</dbReference>
<evidence type="ECO:0000256" key="5">
    <source>
        <dbReference type="ARBA" id="ARBA00022692"/>
    </source>
</evidence>